<comment type="caution">
    <text evidence="1">The sequence shown here is derived from an EMBL/GenBank/DDBJ whole genome shotgun (WGS) entry which is preliminary data.</text>
</comment>
<dbReference type="Proteomes" id="UP000887116">
    <property type="component" value="Unassembled WGS sequence"/>
</dbReference>
<dbReference type="EMBL" id="BMAO01024752">
    <property type="protein sequence ID" value="GFQ97491.1"/>
    <property type="molecule type" value="Genomic_DNA"/>
</dbReference>
<reference evidence="1" key="1">
    <citation type="submission" date="2020-07" db="EMBL/GenBank/DDBJ databases">
        <title>Multicomponent nature underlies the extraordinary mechanical properties of spider dragline silk.</title>
        <authorList>
            <person name="Kono N."/>
            <person name="Nakamura H."/>
            <person name="Mori M."/>
            <person name="Yoshida Y."/>
            <person name="Ohtoshi R."/>
            <person name="Malay A.D."/>
            <person name="Moran D.A.P."/>
            <person name="Tomita M."/>
            <person name="Numata K."/>
            <person name="Arakawa K."/>
        </authorList>
    </citation>
    <scope>NUCLEOTIDE SEQUENCE</scope>
</reference>
<dbReference type="AlphaFoldDB" id="A0A8X6L6P5"/>
<evidence type="ECO:0000313" key="1">
    <source>
        <dbReference type="EMBL" id="GFQ97491.1"/>
    </source>
</evidence>
<proteinExistence type="predicted"/>
<gene>
    <name evidence="1" type="ORF">TNCT_350661</name>
</gene>
<sequence length="103" mass="12051">MSKHQSRTHTNKLLLHQPGFRPTLLKMKGLNPRNANLNKNIYKPTNCCKIRVMNRERPTRVQKNHPNNDRLIGHEWARIRNQDYVTEISLRSVLLLSGEEITG</sequence>
<organism evidence="1 2">
    <name type="scientific">Trichonephila clavata</name>
    <name type="common">Joro spider</name>
    <name type="synonym">Nephila clavata</name>
    <dbReference type="NCBI Taxonomy" id="2740835"/>
    <lineage>
        <taxon>Eukaryota</taxon>
        <taxon>Metazoa</taxon>
        <taxon>Ecdysozoa</taxon>
        <taxon>Arthropoda</taxon>
        <taxon>Chelicerata</taxon>
        <taxon>Arachnida</taxon>
        <taxon>Araneae</taxon>
        <taxon>Araneomorphae</taxon>
        <taxon>Entelegynae</taxon>
        <taxon>Araneoidea</taxon>
        <taxon>Nephilidae</taxon>
        <taxon>Trichonephila</taxon>
    </lineage>
</organism>
<keyword evidence="2" id="KW-1185">Reference proteome</keyword>
<evidence type="ECO:0000313" key="2">
    <source>
        <dbReference type="Proteomes" id="UP000887116"/>
    </source>
</evidence>
<protein>
    <submittedName>
        <fullName evidence="1">Uncharacterized protein</fullName>
    </submittedName>
</protein>
<accession>A0A8X6L6P5</accession>
<name>A0A8X6L6P5_TRICU</name>